<keyword evidence="3" id="KW-1185">Reference proteome</keyword>
<dbReference type="KEGG" id="rmar:GBA65_18780"/>
<organism evidence="2 3">
    <name type="scientific">Rubrobacter marinus</name>
    <dbReference type="NCBI Taxonomy" id="2653852"/>
    <lineage>
        <taxon>Bacteria</taxon>
        <taxon>Bacillati</taxon>
        <taxon>Actinomycetota</taxon>
        <taxon>Rubrobacteria</taxon>
        <taxon>Rubrobacterales</taxon>
        <taxon>Rubrobacteraceae</taxon>
        <taxon>Rubrobacter</taxon>
    </lineage>
</organism>
<dbReference type="RefSeq" id="WP_166397899.1">
    <property type="nucleotide sequence ID" value="NZ_CP045121.1"/>
</dbReference>
<gene>
    <name evidence="2" type="ORF">GBA65_18780</name>
</gene>
<proteinExistence type="predicted"/>
<name>A0A6G8Q175_9ACTN</name>
<evidence type="ECO:0000313" key="2">
    <source>
        <dbReference type="EMBL" id="QIN80226.1"/>
    </source>
</evidence>
<protein>
    <submittedName>
        <fullName evidence="2">Uncharacterized protein</fullName>
    </submittedName>
</protein>
<dbReference type="EMBL" id="CP045121">
    <property type="protein sequence ID" value="QIN80226.1"/>
    <property type="molecule type" value="Genomic_DNA"/>
</dbReference>
<sequence length="67" mass="6976">MARKKEALRPDTTLAPAGRPEDEVYVRGLPVCCLGSLKEEILARPGGGRTSGGFWGSSAVFAARAGS</sequence>
<dbReference type="AlphaFoldDB" id="A0A6G8Q175"/>
<evidence type="ECO:0000313" key="3">
    <source>
        <dbReference type="Proteomes" id="UP000502706"/>
    </source>
</evidence>
<dbReference type="Proteomes" id="UP000502706">
    <property type="component" value="Chromosome"/>
</dbReference>
<reference evidence="2 3" key="1">
    <citation type="submission" date="2019-10" db="EMBL/GenBank/DDBJ databases">
        <title>Rubrobacter sp nov SCSIO 52915 isolated from a deep-sea sediment in the South China Sea.</title>
        <authorList>
            <person name="Chen R.W."/>
        </authorList>
    </citation>
    <scope>NUCLEOTIDE SEQUENCE [LARGE SCALE GENOMIC DNA]</scope>
    <source>
        <strain evidence="2 3">SCSIO 52915</strain>
    </source>
</reference>
<feature type="region of interest" description="Disordered" evidence="1">
    <location>
        <begin position="1"/>
        <end position="20"/>
    </location>
</feature>
<accession>A0A6G8Q175</accession>
<evidence type="ECO:0000256" key="1">
    <source>
        <dbReference type="SAM" id="MobiDB-lite"/>
    </source>
</evidence>